<organism evidence="2 3">
    <name type="scientific">Aromia moschata</name>
    <dbReference type="NCBI Taxonomy" id="1265417"/>
    <lineage>
        <taxon>Eukaryota</taxon>
        <taxon>Metazoa</taxon>
        <taxon>Ecdysozoa</taxon>
        <taxon>Arthropoda</taxon>
        <taxon>Hexapoda</taxon>
        <taxon>Insecta</taxon>
        <taxon>Pterygota</taxon>
        <taxon>Neoptera</taxon>
        <taxon>Endopterygota</taxon>
        <taxon>Coleoptera</taxon>
        <taxon>Polyphaga</taxon>
        <taxon>Cucujiformia</taxon>
        <taxon>Chrysomeloidea</taxon>
        <taxon>Cerambycidae</taxon>
        <taxon>Cerambycinae</taxon>
        <taxon>Callichromatini</taxon>
        <taxon>Aromia</taxon>
    </lineage>
</organism>
<sequence>MDIDIYENVFQNATFNPNVTYDLHPNYYVEIPMAAMALLSAIADVLIVIVAIKFPLMHTRLYYYITSWCICNFLFVSVPVTMNLMGFEGVISATALCIWTVIYFALMLGNLIFVAVILDTLLYLF</sequence>
<keyword evidence="1" id="KW-0812">Transmembrane</keyword>
<evidence type="ECO:0000256" key="1">
    <source>
        <dbReference type="SAM" id="Phobius"/>
    </source>
</evidence>
<gene>
    <name evidence="2" type="ORF">NQ318_006910</name>
</gene>
<feature type="transmembrane region" description="Helical" evidence="1">
    <location>
        <begin position="102"/>
        <end position="124"/>
    </location>
</feature>
<accession>A0AAV8X276</accession>
<evidence type="ECO:0000313" key="2">
    <source>
        <dbReference type="EMBL" id="KAJ8932834.1"/>
    </source>
</evidence>
<dbReference type="AlphaFoldDB" id="A0AAV8X276"/>
<proteinExistence type="predicted"/>
<keyword evidence="3" id="KW-1185">Reference proteome</keyword>
<reference evidence="2" key="1">
    <citation type="journal article" date="2023" name="Insect Mol. Biol.">
        <title>Genome sequencing provides insights into the evolution of gene families encoding plant cell wall-degrading enzymes in longhorned beetles.</title>
        <authorList>
            <person name="Shin N.R."/>
            <person name="Okamura Y."/>
            <person name="Kirsch R."/>
            <person name="Pauchet Y."/>
        </authorList>
    </citation>
    <scope>NUCLEOTIDE SEQUENCE</scope>
    <source>
        <strain evidence="2">AMC_N1</strain>
    </source>
</reference>
<keyword evidence="1" id="KW-0472">Membrane</keyword>
<keyword evidence="1" id="KW-1133">Transmembrane helix</keyword>
<evidence type="ECO:0000313" key="3">
    <source>
        <dbReference type="Proteomes" id="UP001162162"/>
    </source>
</evidence>
<feature type="transmembrane region" description="Helical" evidence="1">
    <location>
        <begin position="31"/>
        <end position="54"/>
    </location>
</feature>
<name>A0AAV8X276_9CUCU</name>
<protein>
    <recommendedName>
        <fullName evidence="4">G-protein coupled receptors family 1 profile domain-containing protein</fullName>
    </recommendedName>
</protein>
<dbReference type="EMBL" id="JAPWTK010001357">
    <property type="protein sequence ID" value="KAJ8932834.1"/>
    <property type="molecule type" value="Genomic_DNA"/>
</dbReference>
<feature type="transmembrane region" description="Helical" evidence="1">
    <location>
        <begin position="61"/>
        <end position="82"/>
    </location>
</feature>
<comment type="caution">
    <text evidence="2">The sequence shown here is derived from an EMBL/GenBank/DDBJ whole genome shotgun (WGS) entry which is preliminary data.</text>
</comment>
<evidence type="ECO:0008006" key="4">
    <source>
        <dbReference type="Google" id="ProtNLM"/>
    </source>
</evidence>
<dbReference type="Proteomes" id="UP001162162">
    <property type="component" value="Unassembled WGS sequence"/>
</dbReference>